<proteinExistence type="predicted"/>
<dbReference type="EMBL" id="CP111025">
    <property type="protein sequence ID" value="WAR26809.1"/>
    <property type="molecule type" value="Genomic_DNA"/>
</dbReference>
<protein>
    <submittedName>
        <fullName evidence="2">Uncharacterized protein</fullName>
    </submittedName>
</protein>
<accession>A0ABY7G0Q4</accession>
<keyword evidence="3" id="KW-1185">Reference proteome</keyword>
<dbReference type="Gene3D" id="3.90.550.10">
    <property type="entry name" value="Spore Coat Polysaccharide Biosynthesis Protein SpsA, Chain A"/>
    <property type="match status" value="1"/>
</dbReference>
<dbReference type="PANTHER" id="PTHR33604">
    <property type="entry name" value="OSJNBA0004B13.7 PROTEIN"/>
    <property type="match status" value="1"/>
</dbReference>
<reference evidence="2" key="1">
    <citation type="submission" date="2022-11" db="EMBL/GenBank/DDBJ databases">
        <title>Centuries of genome instability and evolution in soft-shell clam transmissible cancer (bioRxiv).</title>
        <authorList>
            <person name="Hart S.F.M."/>
            <person name="Yonemitsu M.A."/>
            <person name="Giersch R.M."/>
            <person name="Beal B.F."/>
            <person name="Arriagada G."/>
            <person name="Davis B.W."/>
            <person name="Ostrander E.A."/>
            <person name="Goff S.P."/>
            <person name="Metzger M.J."/>
        </authorList>
    </citation>
    <scope>NUCLEOTIDE SEQUENCE</scope>
    <source>
        <strain evidence="2">MELC-2E11</strain>
        <tissue evidence="2">Siphon/mantle</tissue>
    </source>
</reference>
<evidence type="ECO:0000313" key="2">
    <source>
        <dbReference type="EMBL" id="WAR26809.1"/>
    </source>
</evidence>
<dbReference type="Proteomes" id="UP001164746">
    <property type="component" value="Chromosome 14"/>
</dbReference>
<gene>
    <name evidence="2" type="ORF">MAR_012513</name>
</gene>
<dbReference type="PROSITE" id="PS51257">
    <property type="entry name" value="PROKAR_LIPOPROTEIN"/>
    <property type="match status" value="1"/>
</dbReference>
<sequence length="326" mass="36988">MRGEMSIIVNVCLVMFVVSLIVGCNQRIPSIASGIRKTPIYKVIQNKGRSKGIPMNTSSQHTVTSSLSSITQYGLRILLIVYNRAQSMLPNFDGDNIKLEVWIDRSKTGDVDSLTVETAEGFVFKHGHYEVLKHSQHVGIYREWLTTWKLIANSFEIAVILEDDLTVSPHFYKYLKLVHNKYDSIPEINGFALQGMSIKHGIGYSSQTLEGPEGCLVFLYPVLGTWGFSPKRDNWIHFLEWFSKVNQDKTFQPYIPDNVMTEWFKTFQSQGKAGHKGLAANWMEAGLHFAKSANKPTNDLLTEWESDYENLPDQPKHLDLKGGVQD</sequence>
<feature type="transmembrane region" description="Helical" evidence="1">
    <location>
        <begin position="7"/>
        <end position="23"/>
    </location>
</feature>
<keyword evidence="1" id="KW-0472">Membrane</keyword>
<evidence type="ECO:0000256" key="1">
    <source>
        <dbReference type="SAM" id="Phobius"/>
    </source>
</evidence>
<organism evidence="2 3">
    <name type="scientific">Mya arenaria</name>
    <name type="common">Soft-shell clam</name>
    <dbReference type="NCBI Taxonomy" id="6604"/>
    <lineage>
        <taxon>Eukaryota</taxon>
        <taxon>Metazoa</taxon>
        <taxon>Spiralia</taxon>
        <taxon>Lophotrochozoa</taxon>
        <taxon>Mollusca</taxon>
        <taxon>Bivalvia</taxon>
        <taxon>Autobranchia</taxon>
        <taxon>Heteroconchia</taxon>
        <taxon>Euheterodonta</taxon>
        <taxon>Imparidentia</taxon>
        <taxon>Neoheterodontei</taxon>
        <taxon>Myida</taxon>
        <taxon>Myoidea</taxon>
        <taxon>Myidae</taxon>
        <taxon>Mya</taxon>
    </lineage>
</organism>
<name>A0ABY7G0Q4_MYAAR</name>
<evidence type="ECO:0000313" key="3">
    <source>
        <dbReference type="Proteomes" id="UP001164746"/>
    </source>
</evidence>
<dbReference type="PANTHER" id="PTHR33604:SF3">
    <property type="entry name" value="OSJNBA0004B13.7 PROTEIN"/>
    <property type="match status" value="1"/>
</dbReference>
<keyword evidence="1" id="KW-0812">Transmembrane</keyword>
<dbReference type="InterPro" id="IPR029044">
    <property type="entry name" value="Nucleotide-diphossugar_trans"/>
</dbReference>
<keyword evidence="1" id="KW-1133">Transmembrane helix</keyword>